<dbReference type="RefSeq" id="WP_203380427.1">
    <property type="nucleotide sequence ID" value="NZ_JAENHP010000014.1"/>
</dbReference>
<accession>A0ABS2AMK1</accession>
<keyword evidence="1" id="KW-0812">Transmembrane</keyword>
<evidence type="ECO:0000313" key="3">
    <source>
        <dbReference type="Proteomes" id="UP000632138"/>
    </source>
</evidence>
<feature type="transmembrane region" description="Helical" evidence="1">
    <location>
        <begin position="6"/>
        <end position="22"/>
    </location>
</feature>
<proteinExistence type="predicted"/>
<keyword evidence="1" id="KW-1133">Transmembrane helix</keyword>
<reference evidence="2 3" key="1">
    <citation type="submission" date="2021-01" db="EMBL/GenBank/DDBJ databases">
        <title>Actinoplanes sp. nov. LDG1-06 isolated from lichen.</title>
        <authorList>
            <person name="Saeng-In P."/>
            <person name="Phongsopitanun W."/>
            <person name="Kanchanasin P."/>
            <person name="Yuki M."/>
            <person name="Kudo T."/>
            <person name="Ohkuma M."/>
            <person name="Tanasupawat S."/>
        </authorList>
    </citation>
    <scope>NUCLEOTIDE SEQUENCE [LARGE SCALE GENOMIC DNA]</scope>
    <source>
        <strain evidence="2 3">LDG1-06</strain>
    </source>
</reference>
<keyword evidence="1" id="KW-0472">Membrane</keyword>
<feature type="transmembrane region" description="Helical" evidence="1">
    <location>
        <begin position="66"/>
        <end position="84"/>
    </location>
</feature>
<organism evidence="2 3">
    <name type="scientific">Paractinoplanes ovalisporus</name>
    <dbReference type="NCBI Taxonomy" id="2810368"/>
    <lineage>
        <taxon>Bacteria</taxon>
        <taxon>Bacillati</taxon>
        <taxon>Actinomycetota</taxon>
        <taxon>Actinomycetes</taxon>
        <taxon>Micromonosporales</taxon>
        <taxon>Micromonosporaceae</taxon>
        <taxon>Paractinoplanes</taxon>
    </lineage>
</organism>
<gene>
    <name evidence="2" type="ORF">JIG36_33570</name>
</gene>
<evidence type="ECO:0000313" key="2">
    <source>
        <dbReference type="EMBL" id="MBM2620451.1"/>
    </source>
</evidence>
<feature type="transmembrane region" description="Helical" evidence="1">
    <location>
        <begin position="29"/>
        <end position="46"/>
    </location>
</feature>
<dbReference type="Proteomes" id="UP000632138">
    <property type="component" value="Unassembled WGS sequence"/>
</dbReference>
<dbReference type="EMBL" id="JAENHP010000014">
    <property type="protein sequence ID" value="MBM2620451.1"/>
    <property type="molecule type" value="Genomic_DNA"/>
</dbReference>
<protein>
    <submittedName>
        <fullName evidence="2">Uncharacterized protein</fullName>
    </submittedName>
</protein>
<comment type="caution">
    <text evidence="2">The sequence shown here is derived from an EMBL/GenBank/DDBJ whole genome shotgun (WGS) entry which is preliminary data.</text>
</comment>
<name>A0ABS2AMK1_9ACTN</name>
<keyword evidence="3" id="KW-1185">Reference proteome</keyword>
<sequence length="88" mass="9673">MQLELWYVVIAVALAGVVVWGFRASQWRTLAVLAALLLVVSGWLFFTLVLDETYVESDLNSRLDDVVLIGLPALAGIALGVLAFRRRA</sequence>
<evidence type="ECO:0000256" key="1">
    <source>
        <dbReference type="SAM" id="Phobius"/>
    </source>
</evidence>